<protein>
    <submittedName>
        <fullName evidence="3">Response regulator</fullName>
    </submittedName>
</protein>
<gene>
    <name evidence="3" type="ORF">GWC95_05990</name>
</gene>
<dbReference type="RefSeq" id="WP_161817784.1">
    <property type="nucleotide sequence ID" value="NZ_JAACJS010000011.1"/>
</dbReference>
<dbReference type="InterPro" id="IPR001789">
    <property type="entry name" value="Sig_transdc_resp-reg_receiver"/>
</dbReference>
<dbReference type="PROSITE" id="PS50110">
    <property type="entry name" value="RESPONSE_REGULATORY"/>
    <property type="match status" value="1"/>
</dbReference>
<keyword evidence="4" id="KW-1185">Reference proteome</keyword>
<proteinExistence type="predicted"/>
<sequence>MDRYKIMMIDDDSEDQWVIREALQELGTGDDVAAFVSNGQEALSRLDHEYAEARHVPNLIVLDLNMPLMNGTATLGKLKADDRFRDVPVIIYSTSINPFERDKCMALGAHSYITKPITIEESVQTVETFLTFCQ</sequence>
<dbReference type="Gene3D" id="3.40.50.2300">
    <property type="match status" value="1"/>
</dbReference>
<evidence type="ECO:0000259" key="2">
    <source>
        <dbReference type="PROSITE" id="PS50110"/>
    </source>
</evidence>
<dbReference type="Pfam" id="PF00072">
    <property type="entry name" value="Response_reg"/>
    <property type="match status" value="1"/>
</dbReference>
<dbReference type="SMART" id="SM00448">
    <property type="entry name" value="REC"/>
    <property type="match status" value="1"/>
</dbReference>
<evidence type="ECO:0000313" key="3">
    <source>
        <dbReference type="EMBL" id="NCI49465.1"/>
    </source>
</evidence>
<dbReference type="PANTHER" id="PTHR44520">
    <property type="entry name" value="RESPONSE REGULATOR RCP1-RELATED"/>
    <property type="match status" value="1"/>
</dbReference>
<accession>A0ABW9ZQT9</accession>
<dbReference type="InterPro" id="IPR011006">
    <property type="entry name" value="CheY-like_superfamily"/>
</dbReference>
<evidence type="ECO:0000256" key="1">
    <source>
        <dbReference type="PROSITE-ProRule" id="PRU00169"/>
    </source>
</evidence>
<reference evidence="3 4" key="1">
    <citation type="submission" date="2020-01" db="EMBL/GenBank/DDBJ databases">
        <title>Genome analysis.</title>
        <authorList>
            <person name="Wu S."/>
            <person name="Wang G."/>
        </authorList>
    </citation>
    <scope>NUCLEOTIDE SEQUENCE [LARGE SCALE GENOMIC DNA]</scope>
    <source>
        <strain evidence="3 4">SYL130</strain>
    </source>
</reference>
<dbReference type="InterPro" id="IPR052893">
    <property type="entry name" value="TCS_response_regulator"/>
</dbReference>
<organism evidence="3 4">
    <name type="scientific">Sediminibacterium roseum</name>
    <dbReference type="NCBI Taxonomy" id="1978412"/>
    <lineage>
        <taxon>Bacteria</taxon>
        <taxon>Pseudomonadati</taxon>
        <taxon>Bacteroidota</taxon>
        <taxon>Chitinophagia</taxon>
        <taxon>Chitinophagales</taxon>
        <taxon>Chitinophagaceae</taxon>
        <taxon>Sediminibacterium</taxon>
    </lineage>
</organism>
<keyword evidence="1" id="KW-0597">Phosphoprotein</keyword>
<evidence type="ECO:0000313" key="4">
    <source>
        <dbReference type="Proteomes" id="UP000753802"/>
    </source>
</evidence>
<name>A0ABW9ZQT9_9BACT</name>
<feature type="domain" description="Response regulatory" evidence="2">
    <location>
        <begin position="5"/>
        <end position="130"/>
    </location>
</feature>
<dbReference type="EMBL" id="JAACJS010000011">
    <property type="protein sequence ID" value="NCI49465.1"/>
    <property type="molecule type" value="Genomic_DNA"/>
</dbReference>
<dbReference type="Proteomes" id="UP000753802">
    <property type="component" value="Unassembled WGS sequence"/>
</dbReference>
<dbReference type="SUPFAM" id="SSF52172">
    <property type="entry name" value="CheY-like"/>
    <property type="match status" value="1"/>
</dbReference>
<comment type="caution">
    <text evidence="3">The sequence shown here is derived from an EMBL/GenBank/DDBJ whole genome shotgun (WGS) entry which is preliminary data.</text>
</comment>
<feature type="modified residue" description="4-aspartylphosphate" evidence="1">
    <location>
        <position position="63"/>
    </location>
</feature>